<dbReference type="EMBL" id="QPJM01000009">
    <property type="protein sequence ID" value="RCW81934.1"/>
    <property type="molecule type" value="Genomic_DNA"/>
</dbReference>
<accession>A0A368YUS8</accession>
<sequence>MTTHFALSSLMTLILRLWGVDAALTPERRELSDDLTFAAARLANARSRRRFISSEKCRDRMPEIGQQGETR</sequence>
<evidence type="ECO:0000313" key="1">
    <source>
        <dbReference type="EMBL" id="RCW81934.1"/>
    </source>
</evidence>
<protein>
    <submittedName>
        <fullName evidence="1">Uncharacterized protein</fullName>
    </submittedName>
</protein>
<dbReference type="AlphaFoldDB" id="A0A368YUS8"/>
<name>A0A368YUS8_9HYPH</name>
<dbReference type="RefSeq" id="WP_114430966.1">
    <property type="nucleotide sequence ID" value="NZ_QPJM01000009.1"/>
</dbReference>
<proteinExistence type="predicted"/>
<organism evidence="1 2">
    <name type="scientific">Phyllobacterium bourgognense</name>
    <dbReference type="NCBI Taxonomy" id="314236"/>
    <lineage>
        <taxon>Bacteria</taxon>
        <taxon>Pseudomonadati</taxon>
        <taxon>Pseudomonadota</taxon>
        <taxon>Alphaproteobacteria</taxon>
        <taxon>Hyphomicrobiales</taxon>
        <taxon>Phyllobacteriaceae</taxon>
        <taxon>Phyllobacterium</taxon>
    </lineage>
</organism>
<evidence type="ECO:0000313" key="2">
    <source>
        <dbReference type="Proteomes" id="UP000253324"/>
    </source>
</evidence>
<reference evidence="1 2" key="1">
    <citation type="submission" date="2018-07" db="EMBL/GenBank/DDBJ databases">
        <title>Genomic Encyclopedia of Type Strains, Phase III (KMG-III): the genomes of soil and plant-associated and newly described type strains.</title>
        <authorList>
            <person name="Whitman W."/>
        </authorList>
    </citation>
    <scope>NUCLEOTIDE SEQUENCE [LARGE SCALE GENOMIC DNA]</scope>
    <source>
        <strain evidence="1 2">31-25a</strain>
    </source>
</reference>
<gene>
    <name evidence="1" type="ORF">C7476_109116</name>
</gene>
<dbReference type="OrthoDB" id="9883778at2"/>
<keyword evidence="2" id="KW-1185">Reference proteome</keyword>
<dbReference type="Proteomes" id="UP000253324">
    <property type="component" value="Unassembled WGS sequence"/>
</dbReference>
<comment type="caution">
    <text evidence="1">The sequence shown here is derived from an EMBL/GenBank/DDBJ whole genome shotgun (WGS) entry which is preliminary data.</text>
</comment>